<dbReference type="AlphaFoldDB" id="A0A2K1IFM4"/>
<reference evidence="1 3" key="2">
    <citation type="journal article" date="2018" name="Plant J.">
        <title>The Physcomitrella patens chromosome-scale assembly reveals moss genome structure and evolution.</title>
        <authorList>
            <person name="Lang D."/>
            <person name="Ullrich K.K."/>
            <person name="Murat F."/>
            <person name="Fuchs J."/>
            <person name="Jenkins J."/>
            <person name="Haas F.B."/>
            <person name="Piednoel M."/>
            <person name="Gundlach H."/>
            <person name="Van Bel M."/>
            <person name="Meyberg R."/>
            <person name="Vives C."/>
            <person name="Morata J."/>
            <person name="Symeonidi A."/>
            <person name="Hiss M."/>
            <person name="Muchero W."/>
            <person name="Kamisugi Y."/>
            <person name="Saleh O."/>
            <person name="Blanc G."/>
            <person name="Decker E.L."/>
            <person name="van Gessel N."/>
            <person name="Grimwood J."/>
            <person name="Hayes R.D."/>
            <person name="Graham S.W."/>
            <person name="Gunter L.E."/>
            <person name="McDaniel S.F."/>
            <person name="Hoernstein S.N.W."/>
            <person name="Larsson A."/>
            <person name="Li F.W."/>
            <person name="Perroud P.F."/>
            <person name="Phillips J."/>
            <person name="Ranjan P."/>
            <person name="Rokshar D.S."/>
            <person name="Rothfels C.J."/>
            <person name="Schneider L."/>
            <person name="Shu S."/>
            <person name="Stevenson D.W."/>
            <person name="Thummler F."/>
            <person name="Tillich M."/>
            <person name="Villarreal Aguilar J.C."/>
            <person name="Widiez T."/>
            <person name="Wong G.K."/>
            <person name="Wymore A."/>
            <person name="Zhang Y."/>
            <person name="Zimmer A.D."/>
            <person name="Quatrano R.S."/>
            <person name="Mayer K.F.X."/>
            <person name="Goodstein D."/>
            <person name="Casacuberta J.M."/>
            <person name="Vandepoele K."/>
            <person name="Reski R."/>
            <person name="Cuming A.C."/>
            <person name="Tuskan G.A."/>
            <person name="Maumus F."/>
            <person name="Salse J."/>
            <person name="Schmutz J."/>
            <person name="Rensing S.A."/>
        </authorList>
    </citation>
    <scope>NUCLEOTIDE SEQUENCE [LARGE SCALE GENOMIC DNA]</scope>
    <source>
        <strain evidence="2 3">cv. Gransden 2004</strain>
    </source>
</reference>
<reference evidence="2" key="3">
    <citation type="submission" date="2020-12" db="UniProtKB">
        <authorList>
            <consortium name="EnsemblPlants"/>
        </authorList>
    </citation>
    <scope>IDENTIFICATION</scope>
</reference>
<accession>A0A2K1IFM4</accession>
<evidence type="ECO:0000313" key="2">
    <source>
        <dbReference type="EnsemblPlants" id="PAC:32909134.CDS.1"/>
    </source>
</evidence>
<evidence type="ECO:0000313" key="1">
    <source>
        <dbReference type="EMBL" id="PNR28077.1"/>
    </source>
</evidence>
<dbReference type="InParanoid" id="A0A2K1IFM4"/>
<reference evidence="1 3" key="1">
    <citation type="journal article" date="2008" name="Science">
        <title>The Physcomitrella genome reveals evolutionary insights into the conquest of land by plants.</title>
        <authorList>
            <person name="Rensing S."/>
            <person name="Lang D."/>
            <person name="Zimmer A."/>
            <person name="Terry A."/>
            <person name="Salamov A."/>
            <person name="Shapiro H."/>
            <person name="Nishiyama T."/>
            <person name="Perroud P.-F."/>
            <person name="Lindquist E."/>
            <person name="Kamisugi Y."/>
            <person name="Tanahashi T."/>
            <person name="Sakakibara K."/>
            <person name="Fujita T."/>
            <person name="Oishi K."/>
            <person name="Shin-I T."/>
            <person name="Kuroki Y."/>
            <person name="Toyoda A."/>
            <person name="Suzuki Y."/>
            <person name="Hashimoto A."/>
            <person name="Yamaguchi K."/>
            <person name="Sugano A."/>
            <person name="Kohara Y."/>
            <person name="Fujiyama A."/>
            <person name="Anterola A."/>
            <person name="Aoki S."/>
            <person name="Ashton N."/>
            <person name="Barbazuk W.B."/>
            <person name="Barker E."/>
            <person name="Bennetzen J."/>
            <person name="Bezanilla M."/>
            <person name="Blankenship R."/>
            <person name="Cho S.H."/>
            <person name="Dutcher S."/>
            <person name="Estelle M."/>
            <person name="Fawcett J.A."/>
            <person name="Gundlach H."/>
            <person name="Hanada K."/>
            <person name="Heyl A."/>
            <person name="Hicks K.A."/>
            <person name="Hugh J."/>
            <person name="Lohr M."/>
            <person name="Mayer K."/>
            <person name="Melkozernov A."/>
            <person name="Murata T."/>
            <person name="Nelson D."/>
            <person name="Pils B."/>
            <person name="Prigge M."/>
            <person name="Reiss B."/>
            <person name="Renner T."/>
            <person name="Rombauts S."/>
            <person name="Rushton P."/>
            <person name="Sanderfoot A."/>
            <person name="Schween G."/>
            <person name="Shiu S.-H."/>
            <person name="Stueber K."/>
            <person name="Theodoulou F.L."/>
            <person name="Tu H."/>
            <person name="Van de Peer Y."/>
            <person name="Verrier P.J."/>
            <person name="Waters E."/>
            <person name="Wood A."/>
            <person name="Yang L."/>
            <person name="Cove D."/>
            <person name="Cuming A."/>
            <person name="Hasebe M."/>
            <person name="Lucas S."/>
            <person name="Mishler D.B."/>
            <person name="Reski R."/>
            <person name="Grigoriev I."/>
            <person name="Quatrano R.S."/>
            <person name="Boore J.L."/>
        </authorList>
    </citation>
    <scope>NUCLEOTIDE SEQUENCE [LARGE SCALE GENOMIC DNA]</scope>
    <source>
        <strain evidence="2 3">cv. Gransden 2004</strain>
    </source>
</reference>
<dbReference type="EnsemblPlants" id="Pp3c24_5369V3.1">
    <property type="protein sequence ID" value="PAC:32909134.CDS.1"/>
    <property type="gene ID" value="Pp3c24_5369"/>
</dbReference>
<evidence type="ECO:0000313" key="3">
    <source>
        <dbReference type="Proteomes" id="UP000006727"/>
    </source>
</evidence>
<sequence>MDCSDRGSQSDNAVLWSSTKLQNCCVVLLWKNQAILCLSFVLRFLGCIWLHIIGGEANFEENSLRMQSP</sequence>
<protein>
    <submittedName>
        <fullName evidence="1 2">Uncharacterized protein</fullName>
    </submittedName>
</protein>
<dbReference type="EMBL" id="ABEU02000024">
    <property type="protein sequence ID" value="PNR28077.1"/>
    <property type="molecule type" value="Genomic_DNA"/>
</dbReference>
<name>A0A2K1IFM4_PHYPA</name>
<dbReference type="Gramene" id="Pp3c24_5369V3.1">
    <property type="protein sequence ID" value="PAC:32909134.CDS.1"/>
    <property type="gene ID" value="Pp3c24_5369"/>
</dbReference>
<organism evidence="1">
    <name type="scientific">Physcomitrium patens</name>
    <name type="common">Spreading-leaved earth moss</name>
    <name type="synonym">Physcomitrella patens</name>
    <dbReference type="NCBI Taxonomy" id="3218"/>
    <lineage>
        <taxon>Eukaryota</taxon>
        <taxon>Viridiplantae</taxon>
        <taxon>Streptophyta</taxon>
        <taxon>Embryophyta</taxon>
        <taxon>Bryophyta</taxon>
        <taxon>Bryophytina</taxon>
        <taxon>Bryopsida</taxon>
        <taxon>Funariidae</taxon>
        <taxon>Funariales</taxon>
        <taxon>Funariaceae</taxon>
        <taxon>Physcomitrium</taxon>
    </lineage>
</organism>
<dbReference type="Proteomes" id="UP000006727">
    <property type="component" value="Chromosome 24"/>
</dbReference>
<keyword evidence="3" id="KW-1185">Reference proteome</keyword>
<gene>
    <name evidence="1" type="ORF">PHYPA_028669</name>
</gene>
<proteinExistence type="predicted"/>